<dbReference type="Proteomes" id="UP000002157">
    <property type="component" value="Chromosome"/>
</dbReference>
<dbReference type="RefSeq" id="WP_012271666.1">
    <property type="nucleotide sequence ID" value="NC_010322.1"/>
</dbReference>
<proteinExistence type="predicted"/>
<evidence type="ECO:0000313" key="2">
    <source>
        <dbReference type="EMBL" id="ABY97915.1"/>
    </source>
</evidence>
<dbReference type="KEGG" id="ppg:PputGB1_2014"/>
<sequence length="362" mass="41325">MDRDALVQQVQLNILKRYDVLLDCSEFDDSTLNKLSKRLPKANGEHATFARWCEHVLGDYRPAVARFEYAVAGQTRIDTLRLGMREGLSTQERALTAQVEELKKQINALQAKQSALPTHVQPAVDIEQVHWEHAWQYFYAGRRDVLRNLLADVRDVEGHIFNAQGERNRNYREVLDEGIRYMLEGLQRLGFIIDVTLTTAREHGFKPQYFDYYRTPERDDRFDHLLSFEIPEMPTDILVPLPEEVSDKSICHVSLYRGSAARATPEEVEHLGAFLHRMFAALAKSADHVPRAGLREHLLLALMLSWSAPGVSLDDMHYSSVYSHSDEAWVSPNAQPADQPIEMSPLRVFKLLANAVAAHGNR</sequence>
<accession>B0KKK9</accession>
<evidence type="ECO:0000256" key="1">
    <source>
        <dbReference type="SAM" id="Coils"/>
    </source>
</evidence>
<keyword evidence="1" id="KW-0175">Coiled coil</keyword>
<name>B0KKK9_PSEPG</name>
<dbReference type="HOGENOM" id="CLU_813464_0_0_6"/>
<organism evidence="2 3">
    <name type="scientific">Pseudomonas putida (strain GB-1)</name>
    <dbReference type="NCBI Taxonomy" id="76869"/>
    <lineage>
        <taxon>Bacteria</taxon>
        <taxon>Pseudomonadati</taxon>
        <taxon>Pseudomonadota</taxon>
        <taxon>Gammaproteobacteria</taxon>
        <taxon>Pseudomonadales</taxon>
        <taxon>Pseudomonadaceae</taxon>
        <taxon>Pseudomonas</taxon>
    </lineage>
</organism>
<protein>
    <submittedName>
        <fullName evidence="2">Uncharacterized protein</fullName>
    </submittedName>
</protein>
<feature type="coiled-coil region" evidence="1">
    <location>
        <begin position="85"/>
        <end position="112"/>
    </location>
</feature>
<gene>
    <name evidence="2" type="ordered locus">PputGB1_2014</name>
</gene>
<dbReference type="EMBL" id="CP000926">
    <property type="protein sequence ID" value="ABY97915.1"/>
    <property type="molecule type" value="Genomic_DNA"/>
</dbReference>
<evidence type="ECO:0000313" key="3">
    <source>
        <dbReference type="Proteomes" id="UP000002157"/>
    </source>
</evidence>
<reference evidence="2 3" key="1">
    <citation type="submission" date="2008-01" db="EMBL/GenBank/DDBJ databases">
        <title>Complete sequence of Pseudomonas putida GB-1.</title>
        <authorList>
            <consortium name="US DOE Joint Genome Institute"/>
            <person name="Copeland A."/>
            <person name="Lucas S."/>
            <person name="Lapidus A."/>
            <person name="Barry K."/>
            <person name="Glavina del Rio T."/>
            <person name="Dalin E."/>
            <person name="Tice H."/>
            <person name="Pitluck S."/>
            <person name="Bruce D."/>
            <person name="Goodwin L."/>
            <person name="Chertkov O."/>
            <person name="Brettin T."/>
            <person name="Detter J.C."/>
            <person name="Han C."/>
            <person name="Kuske C.R."/>
            <person name="Schmutz J."/>
            <person name="Larimer F."/>
            <person name="Land M."/>
            <person name="Hauser L."/>
            <person name="Kyrpides N."/>
            <person name="Kim E."/>
            <person name="McCarthy J.K."/>
            <person name="Richardson P."/>
        </authorList>
    </citation>
    <scope>NUCLEOTIDE SEQUENCE [LARGE SCALE GENOMIC DNA]</scope>
    <source>
        <strain evidence="2 3">GB-1</strain>
    </source>
</reference>
<dbReference type="AlphaFoldDB" id="B0KKK9"/>